<sequence length="80" mass="9662">MVLEVFSNLEVKVQESVDYISLLKLKINDLELKNKNLKKKLKNIYSLKERIEKKNLLIQEERIKWKNKIKSLLEKINHLE</sequence>
<keyword evidence="2" id="KW-0717">Septation</keyword>
<keyword evidence="4" id="KW-0132">Cell division</keyword>
<reference evidence="4 5" key="1">
    <citation type="submission" date="2019-02" db="EMBL/GenBank/DDBJ databases">
        <authorList>
            <person name="Manzano-Marin A."/>
            <person name="Manzano-Marin A."/>
        </authorList>
    </citation>
    <scope>NUCLEOTIDE SEQUENCE [LARGE SCALE GENOMIC DNA]</scope>
    <source>
        <strain evidence="4 5">BuCicurvipes</strain>
    </source>
</reference>
<dbReference type="EMBL" id="LR217710">
    <property type="protein sequence ID" value="VFP81659.1"/>
    <property type="molecule type" value="Genomic_DNA"/>
</dbReference>
<evidence type="ECO:0000256" key="1">
    <source>
        <dbReference type="ARBA" id="ARBA00023054"/>
    </source>
</evidence>
<evidence type="ECO:0000313" key="4">
    <source>
        <dbReference type="EMBL" id="VFP81659.1"/>
    </source>
</evidence>
<dbReference type="AlphaFoldDB" id="A0A451D733"/>
<dbReference type="GO" id="GO:0005737">
    <property type="term" value="C:cytoplasm"/>
    <property type="evidence" value="ECO:0007669"/>
    <property type="project" value="InterPro"/>
</dbReference>
<evidence type="ECO:0000313" key="5">
    <source>
        <dbReference type="Proteomes" id="UP000294344"/>
    </source>
</evidence>
<protein>
    <submittedName>
        <fullName evidence="4">Cell division protein ZapB</fullName>
    </submittedName>
</protein>
<dbReference type="OrthoDB" id="6554593at2"/>
<dbReference type="GO" id="GO:0000917">
    <property type="term" value="P:division septum assembly"/>
    <property type="evidence" value="ECO:0007669"/>
    <property type="project" value="UniProtKB-KW"/>
</dbReference>
<dbReference type="InterPro" id="IPR009252">
    <property type="entry name" value="Cell_div_ZapB"/>
</dbReference>
<dbReference type="GO" id="GO:0043093">
    <property type="term" value="P:FtsZ-dependent cytokinesis"/>
    <property type="evidence" value="ECO:0007669"/>
    <property type="project" value="InterPro"/>
</dbReference>
<evidence type="ECO:0000256" key="2">
    <source>
        <dbReference type="ARBA" id="ARBA00023210"/>
    </source>
</evidence>
<organism evidence="4 5">
    <name type="scientific">Buchnera aphidicola</name>
    <name type="common">Cinara curvipes</name>
    <dbReference type="NCBI Taxonomy" id="2518975"/>
    <lineage>
        <taxon>Bacteria</taxon>
        <taxon>Pseudomonadati</taxon>
        <taxon>Pseudomonadota</taxon>
        <taxon>Gammaproteobacteria</taxon>
        <taxon>Enterobacterales</taxon>
        <taxon>Erwiniaceae</taxon>
        <taxon>Buchnera</taxon>
    </lineage>
</organism>
<accession>A0A451D733</accession>
<dbReference type="RefSeq" id="WP_154029414.1">
    <property type="nucleotide sequence ID" value="NZ_LR217710.1"/>
</dbReference>
<dbReference type="Pfam" id="PF06005">
    <property type="entry name" value="ZapB"/>
    <property type="match status" value="1"/>
</dbReference>
<proteinExistence type="predicted"/>
<dbReference type="Gene3D" id="1.20.5.340">
    <property type="match status" value="1"/>
</dbReference>
<dbReference type="Proteomes" id="UP000294344">
    <property type="component" value="Chromosome"/>
</dbReference>
<gene>
    <name evidence="4" type="primary">zapB</name>
    <name evidence="4" type="ORF">BUCICURV3402_388</name>
</gene>
<name>A0A451D733_9GAMM</name>
<feature type="coiled-coil region" evidence="3">
    <location>
        <begin position="20"/>
        <end position="54"/>
    </location>
</feature>
<keyword evidence="2" id="KW-0131">Cell cycle</keyword>
<evidence type="ECO:0000256" key="3">
    <source>
        <dbReference type="SAM" id="Coils"/>
    </source>
</evidence>
<keyword evidence="1 3" id="KW-0175">Coiled coil</keyword>